<dbReference type="EMBL" id="VSRQ01000008">
    <property type="protein sequence ID" value="TYK44518.1"/>
    <property type="molecule type" value="Genomic_DNA"/>
</dbReference>
<dbReference type="InterPro" id="IPR018060">
    <property type="entry name" value="HTH_AraC"/>
</dbReference>
<dbReference type="SMART" id="SM00342">
    <property type="entry name" value="HTH_ARAC"/>
    <property type="match status" value="1"/>
</dbReference>
<gene>
    <name evidence="6" type="ORF">FXF68_34195</name>
</gene>
<evidence type="ECO:0000313" key="7">
    <source>
        <dbReference type="Proteomes" id="UP000323505"/>
    </source>
</evidence>
<dbReference type="InterPro" id="IPR014710">
    <property type="entry name" value="RmlC-like_jellyroll"/>
</dbReference>
<sequence>MRRSSASSPRPRRAGRPAALTWEWNSVRADHRFPRHAHRDWSFGVVCGGVGFVDVGGTVHEAHSGAITVLHPGESHRSWTHPTSGLDYVVITVTRAEAATLHGGRAAPTFTEHVIDDPGCAGALLTACESRSGDAATPVAGALALLFGTHARDEDASSSPSPVVRVLREYLDDHYAVPVSLSDMAALARVSQATLVRRFHADLGLAPHEYLVSRRIDAARAMVRSGLPLPEIAQLTGFADQSHLHRHFTRIVGVTPGRYRRN</sequence>
<reference evidence="6 7" key="1">
    <citation type="submission" date="2019-08" db="EMBL/GenBank/DDBJ databases">
        <title>Actinomadura sp. nov. CYP1-5 isolated from mountain soil.</title>
        <authorList>
            <person name="Songsumanus A."/>
            <person name="Kuncharoen N."/>
            <person name="Kudo T."/>
            <person name="Yuki M."/>
            <person name="Igarashi Y."/>
            <person name="Tanasupawat S."/>
        </authorList>
    </citation>
    <scope>NUCLEOTIDE SEQUENCE [LARGE SCALE GENOMIC DNA]</scope>
    <source>
        <strain evidence="6 7">CYP1-5</strain>
    </source>
</reference>
<evidence type="ECO:0000259" key="5">
    <source>
        <dbReference type="PROSITE" id="PS01124"/>
    </source>
</evidence>
<keyword evidence="7" id="KW-1185">Reference proteome</keyword>
<evidence type="ECO:0000256" key="3">
    <source>
        <dbReference type="ARBA" id="ARBA00023159"/>
    </source>
</evidence>
<protein>
    <submittedName>
        <fullName evidence="6">Helix-turn-helix transcriptional regulator</fullName>
    </submittedName>
</protein>
<accession>A0A5D3F981</accession>
<dbReference type="InterPro" id="IPR003313">
    <property type="entry name" value="AraC-bd"/>
</dbReference>
<dbReference type="PANTHER" id="PTHR46796">
    <property type="entry name" value="HTH-TYPE TRANSCRIPTIONAL ACTIVATOR RHAS-RELATED"/>
    <property type="match status" value="1"/>
</dbReference>
<dbReference type="SUPFAM" id="SSF51215">
    <property type="entry name" value="Regulatory protein AraC"/>
    <property type="match status" value="1"/>
</dbReference>
<feature type="domain" description="HTH araC/xylS-type" evidence="5">
    <location>
        <begin position="165"/>
        <end position="262"/>
    </location>
</feature>
<dbReference type="InterPro" id="IPR037923">
    <property type="entry name" value="HTH-like"/>
</dbReference>
<organism evidence="6 7">
    <name type="scientific">Actinomadura decatromicini</name>
    <dbReference type="NCBI Taxonomy" id="2604572"/>
    <lineage>
        <taxon>Bacteria</taxon>
        <taxon>Bacillati</taxon>
        <taxon>Actinomycetota</taxon>
        <taxon>Actinomycetes</taxon>
        <taxon>Streptosporangiales</taxon>
        <taxon>Thermomonosporaceae</taxon>
        <taxon>Actinomadura</taxon>
    </lineage>
</organism>
<dbReference type="PANTHER" id="PTHR46796:SF2">
    <property type="entry name" value="TRANSCRIPTIONAL REGULATORY PROTEIN"/>
    <property type="match status" value="1"/>
</dbReference>
<dbReference type="InterPro" id="IPR018062">
    <property type="entry name" value="HTH_AraC-typ_CS"/>
</dbReference>
<dbReference type="Pfam" id="PF12833">
    <property type="entry name" value="HTH_18"/>
    <property type="match status" value="1"/>
</dbReference>
<keyword evidence="2" id="KW-0238">DNA-binding</keyword>
<dbReference type="AlphaFoldDB" id="A0A5D3F981"/>
<keyword evidence="4" id="KW-0804">Transcription</keyword>
<evidence type="ECO:0000256" key="4">
    <source>
        <dbReference type="ARBA" id="ARBA00023163"/>
    </source>
</evidence>
<evidence type="ECO:0000256" key="2">
    <source>
        <dbReference type="ARBA" id="ARBA00023125"/>
    </source>
</evidence>
<dbReference type="SUPFAM" id="SSF46689">
    <property type="entry name" value="Homeodomain-like"/>
    <property type="match status" value="2"/>
</dbReference>
<name>A0A5D3F981_9ACTN</name>
<evidence type="ECO:0000313" key="6">
    <source>
        <dbReference type="EMBL" id="TYK44518.1"/>
    </source>
</evidence>
<dbReference type="Gene3D" id="1.10.10.60">
    <property type="entry name" value="Homeodomain-like"/>
    <property type="match status" value="1"/>
</dbReference>
<dbReference type="InterPro" id="IPR009057">
    <property type="entry name" value="Homeodomain-like_sf"/>
</dbReference>
<dbReference type="InterPro" id="IPR050204">
    <property type="entry name" value="AraC_XylS_family_regulators"/>
</dbReference>
<proteinExistence type="predicted"/>
<dbReference type="PROSITE" id="PS00041">
    <property type="entry name" value="HTH_ARAC_FAMILY_1"/>
    <property type="match status" value="1"/>
</dbReference>
<dbReference type="Pfam" id="PF02311">
    <property type="entry name" value="AraC_binding"/>
    <property type="match status" value="1"/>
</dbReference>
<dbReference type="PROSITE" id="PS01124">
    <property type="entry name" value="HTH_ARAC_FAMILY_2"/>
    <property type="match status" value="1"/>
</dbReference>
<comment type="caution">
    <text evidence="6">The sequence shown here is derived from an EMBL/GenBank/DDBJ whole genome shotgun (WGS) entry which is preliminary data.</text>
</comment>
<keyword evidence="3" id="KW-0010">Activator</keyword>
<dbReference type="Gene3D" id="2.60.120.10">
    <property type="entry name" value="Jelly Rolls"/>
    <property type="match status" value="1"/>
</dbReference>
<keyword evidence="1" id="KW-0805">Transcription regulation</keyword>
<evidence type="ECO:0000256" key="1">
    <source>
        <dbReference type="ARBA" id="ARBA00023015"/>
    </source>
</evidence>
<dbReference type="GO" id="GO:0003700">
    <property type="term" value="F:DNA-binding transcription factor activity"/>
    <property type="evidence" value="ECO:0007669"/>
    <property type="project" value="InterPro"/>
</dbReference>
<dbReference type="Proteomes" id="UP000323505">
    <property type="component" value="Unassembled WGS sequence"/>
</dbReference>
<dbReference type="RefSeq" id="WP_148766682.1">
    <property type="nucleotide sequence ID" value="NZ_VSRQ01000008.1"/>
</dbReference>
<dbReference type="GO" id="GO:0043565">
    <property type="term" value="F:sequence-specific DNA binding"/>
    <property type="evidence" value="ECO:0007669"/>
    <property type="project" value="InterPro"/>
</dbReference>